<dbReference type="Gene3D" id="3.30.565.10">
    <property type="entry name" value="Histidine kinase-like ATPase, C-terminal domain"/>
    <property type="match status" value="1"/>
</dbReference>
<dbReference type="SUPFAM" id="SSF55874">
    <property type="entry name" value="ATPase domain of HSP90 chaperone/DNA topoisomerase II/histidine kinase"/>
    <property type="match status" value="1"/>
</dbReference>
<comment type="catalytic activity">
    <reaction evidence="1">
        <text>ATP + protein L-histidine = ADP + protein N-phospho-L-histidine.</text>
        <dbReference type="EC" id="2.7.13.3"/>
    </reaction>
</comment>
<evidence type="ECO:0000256" key="6">
    <source>
        <dbReference type="ARBA" id="ARBA00022679"/>
    </source>
</evidence>
<keyword evidence="12" id="KW-0472">Membrane</keyword>
<dbReference type="PROSITE" id="PS50885">
    <property type="entry name" value="HAMP"/>
    <property type="match status" value="1"/>
</dbReference>
<evidence type="ECO:0000259" key="13">
    <source>
        <dbReference type="PROSITE" id="PS50109"/>
    </source>
</evidence>
<dbReference type="GO" id="GO:0000155">
    <property type="term" value="F:phosphorelay sensor kinase activity"/>
    <property type="evidence" value="ECO:0007669"/>
    <property type="project" value="InterPro"/>
</dbReference>
<dbReference type="InterPro" id="IPR003594">
    <property type="entry name" value="HATPase_dom"/>
</dbReference>
<dbReference type="GO" id="GO:0005886">
    <property type="term" value="C:plasma membrane"/>
    <property type="evidence" value="ECO:0007669"/>
    <property type="project" value="UniProtKB-SubCell"/>
</dbReference>
<protein>
    <recommendedName>
        <fullName evidence="3">histidine kinase</fullName>
        <ecNumber evidence="3">2.7.13.3</ecNumber>
    </recommendedName>
</protein>
<dbReference type="SUPFAM" id="SSF158472">
    <property type="entry name" value="HAMP domain-like"/>
    <property type="match status" value="1"/>
</dbReference>
<evidence type="ECO:0000256" key="10">
    <source>
        <dbReference type="ARBA" id="ARBA00023012"/>
    </source>
</evidence>
<dbReference type="EMBL" id="JTCM02000007">
    <property type="protein sequence ID" value="NEU72054.1"/>
    <property type="molecule type" value="Genomic_DNA"/>
</dbReference>
<comment type="caution">
    <text evidence="15">The sequence shown here is derived from an EMBL/GenBank/DDBJ whole genome shotgun (WGS) entry which is preliminary data.</text>
</comment>
<keyword evidence="9 12" id="KW-1133">Transmembrane helix</keyword>
<proteinExistence type="predicted"/>
<keyword evidence="5" id="KW-0597">Phosphoprotein</keyword>
<dbReference type="PANTHER" id="PTHR43065:SF50">
    <property type="entry name" value="HISTIDINE KINASE"/>
    <property type="match status" value="1"/>
</dbReference>
<evidence type="ECO:0000256" key="11">
    <source>
        <dbReference type="SAM" id="Coils"/>
    </source>
</evidence>
<evidence type="ECO:0000256" key="12">
    <source>
        <dbReference type="SAM" id="Phobius"/>
    </source>
</evidence>
<evidence type="ECO:0000313" key="15">
    <source>
        <dbReference type="EMBL" id="NEU72054.1"/>
    </source>
</evidence>
<dbReference type="Gene3D" id="1.10.287.130">
    <property type="match status" value="1"/>
</dbReference>
<accession>A0A846H5W7</accession>
<name>A0A846H5W7_9CYAN</name>
<dbReference type="EC" id="2.7.13.3" evidence="3"/>
<dbReference type="InterPro" id="IPR036890">
    <property type="entry name" value="HATPase_C_sf"/>
</dbReference>
<comment type="subcellular location">
    <subcellularLocation>
        <location evidence="2">Cell membrane</location>
        <topology evidence="2">Multi-pass membrane protein</topology>
    </subcellularLocation>
</comment>
<evidence type="ECO:0000259" key="14">
    <source>
        <dbReference type="PROSITE" id="PS50885"/>
    </source>
</evidence>
<dbReference type="InterPro" id="IPR004358">
    <property type="entry name" value="Sig_transdc_His_kin-like_C"/>
</dbReference>
<dbReference type="InterPro" id="IPR029151">
    <property type="entry name" value="Sensor-like_sf"/>
</dbReference>
<evidence type="ECO:0000256" key="1">
    <source>
        <dbReference type="ARBA" id="ARBA00000085"/>
    </source>
</evidence>
<evidence type="ECO:0000256" key="7">
    <source>
        <dbReference type="ARBA" id="ARBA00022692"/>
    </source>
</evidence>
<feature type="transmembrane region" description="Helical" evidence="12">
    <location>
        <begin position="21"/>
        <end position="43"/>
    </location>
</feature>
<dbReference type="CDD" id="cd00082">
    <property type="entry name" value="HisKA"/>
    <property type="match status" value="1"/>
</dbReference>
<keyword evidence="8 15" id="KW-0418">Kinase</keyword>
<keyword evidence="16" id="KW-1185">Reference proteome</keyword>
<dbReference type="Gene3D" id="3.30.450.20">
    <property type="entry name" value="PAS domain"/>
    <property type="match status" value="1"/>
</dbReference>
<dbReference type="InterPro" id="IPR036097">
    <property type="entry name" value="HisK_dim/P_sf"/>
</dbReference>
<evidence type="ECO:0000256" key="2">
    <source>
        <dbReference type="ARBA" id="ARBA00004651"/>
    </source>
</evidence>
<keyword evidence="7 12" id="KW-0812">Transmembrane</keyword>
<evidence type="ECO:0000313" key="16">
    <source>
        <dbReference type="Proteomes" id="UP000031549"/>
    </source>
</evidence>
<dbReference type="RefSeq" id="WP_052325849.1">
    <property type="nucleotide sequence ID" value="NZ_JTCM02000007.1"/>
</dbReference>
<sequence>MQLNPRNTHPAKKTKSIPLRLILVVPFVLQIFAAVGLVGYLSFKNGQQAVNDLANQLIDKASQQVDEHLDTYLALPQQLSQLNADAISAGQLNLNNQKANEQYLFRQAKAFKDITYIGYVLTDGREAGAGRWINGVDLLVYENLIGDGKASEYIADNRGNRAKLLQSYEFDPWTQQGNKDAARLGKPIWGPIFTFDPGNVKITQEGKALQTQNSTLNNGFEYYVSLPARYPIYDQNGKQLGVIAIDLLLTNISDFLRNLKVSSSGQVFIIERDEMLVGSSSKHSILHKVNGKAERFSVLKSPDPLIRSIGSEFQKRFKNFQSIQNNQEFNIIFNGERQFIQVTPWRDKYGLDWLVVVTMPESDFMAQINANTRTTILLCLAALAVAILLGMYTASWITSLILRLSQASEAIAIGKLNQIVEETQVNELNILARSFNRMAQQLRDSFAALETTNQQLEQTNEVLEVRVTQRTEELSQTLHELQQMQTQLVHNEKMSALGQMIAGIAHEINNPVNFIHGNLTHVNQYTQDLLQVLEAYKQHYANPPESLQELLDEIDINFITEDLTKILQSMKVGTTRIREIVLSLRSFSRLDEAEFKEADLHEGIDNTLMILQHRFQAQNHQKEIQVIKEYGNLPLVECYAGQLNQVFMNLIANAIDALEEIEVTNNFQVPIIWIHTQLTNENKVLISIRDNGVGIPENIRSKLFNPFFTTKAVGKGTGLGLSISYQIVVEKHRGKLWCDSILGQGTKFVIEIPLKPSL</sequence>
<dbReference type="Gene3D" id="6.10.340.10">
    <property type="match status" value="1"/>
</dbReference>
<evidence type="ECO:0000256" key="3">
    <source>
        <dbReference type="ARBA" id="ARBA00012438"/>
    </source>
</evidence>
<dbReference type="InterPro" id="IPR003661">
    <property type="entry name" value="HisK_dim/P_dom"/>
</dbReference>
<dbReference type="Pfam" id="PF00672">
    <property type="entry name" value="HAMP"/>
    <property type="match status" value="1"/>
</dbReference>
<feature type="domain" description="HAMP" evidence="14">
    <location>
        <begin position="395"/>
        <end position="447"/>
    </location>
</feature>
<keyword evidence="10" id="KW-0902">Two-component regulatory system</keyword>
<dbReference type="PRINTS" id="PR00344">
    <property type="entry name" value="BCTRLSENSOR"/>
</dbReference>
<dbReference type="InterPro" id="IPR003660">
    <property type="entry name" value="HAMP_dom"/>
</dbReference>
<feature type="domain" description="Histidine kinase" evidence="13">
    <location>
        <begin position="503"/>
        <end position="756"/>
    </location>
</feature>
<reference evidence="15 16" key="1">
    <citation type="journal article" date="2015" name="Genome Announc.">
        <title>Draft Genome Sequence of Cyanobacterium Hassallia byssoidea Strain VB512170, Isolated from Monuments in India.</title>
        <authorList>
            <person name="Singh D."/>
            <person name="Chandrababunaidu M.M."/>
            <person name="Panda A."/>
            <person name="Sen D."/>
            <person name="Bhattacharyya S."/>
            <person name="Adhikary S.P."/>
            <person name="Tripathy S."/>
        </authorList>
    </citation>
    <scope>NUCLEOTIDE SEQUENCE [LARGE SCALE GENOMIC DNA]</scope>
    <source>
        <strain evidence="15 16">VB512170</strain>
    </source>
</reference>
<evidence type="ECO:0000256" key="5">
    <source>
        <dbReference type="ARBA" id="ARBA00022553"/>
    </source>
</evidence>
<dbReference type="InterPro" id="IPR005467">
    <property type="entry name" value="His_kinase_dom"/>
</dbReference>
<dbReference type="PANTHER" id="PTHR43065">
    <property type="entry name" value="SENSOR HISTIDINE KINASE"/>
    <property type="match status" value="1"/>
</dbReference>
<feature type="coiled-coil region" evidence="11">
    <location>
        <begin position="439"/>
        <end position="473"/>
    </location>
</feature>
<dbReference type="SUPFAM" id="SSF47384">
    <property type="entry name" value="Homodimeric domain of signal transducing histidine kinase"/>
    <property type="match status" value="1"/>
</dbReference>
<dbReference type="PROSITE" id="PS50109">
    <property type="entry name" value="HIS_KIN"/>
    <property type="match status" value="1"/>
</dbReference>
<keyword evidence="6" id="KW-0808">Transferase</keyword>
<dbReference type="CDD" id="cd06225">
    <property type="entry name" value="HAMP"/>
    <property type="match status" value="1"/>
</dbReference>
<keyword evidence="4" id="KW-1003">Cell membrane</keyword>
<dbReference type="Pfam" id="PF02518">
    <property type="entry name" value="HATPase_c"/>
    <property type="match status" value="1"/>
</dbReference>
<dbReference type="SMART" id="SM00387">
    <property type="entry name" value="HATPase_c"/>
    <property type="match status" value="1"/>
</dbReference>
<dbReference type="Proteomes" id="UP000031549">
    <property type="component" value="Unassembled WGS sequence"/>
</dbReference>
<gene>
    <name evidence="15" type="ORF">PI95_005575</name>
</gene>
<evidence type="ECO:0000256" key="4">
    <source>
        <dbReference type="ARBA" id="ARBA00022475"/>
    </source>
</evidence>
<evidence type="ECO:0000256" key="8">
    <source>
        <dbReference type="ARBA" id="ARBA00022777"/>
    </source>
</evidence>
<dbReference type="SMART" id="SM00304">
    <property type="entry name" value="HAMP"/>
    <property type="match status" value="1"/>
</dbReference>
<feature type="transmembrane region" description="Helical" evidence="12">
    <location>
        <begin position="375"/>
        <end position="397"/>
    </location>
</feature>
<keyword evidence="11" id="KW-0175">Coiled coil</keyword>
<dbReference type="SUPFAM" id="SSF103190">
    <property type="entry name" value="Sensory domain-like"/>
    <property type="match status" value="1"/>
</dbReference>
<organism evidence="15 16">
    <name type="scientific">Hassallia byssoidea VB512170</name>
    <dbReference type="NCBI Taxonomy" id="1304833"/>
    <lineage>
        <taxon>Bacteria</taxon>
        <taxon>Bacillati</taxon>
        <taxon>Cyanobacteriota</taxon>
        <taxon>Cyanophyceae</taxon>
        <taxon>Nostocales</taxon>
        <taxon>Tolypothrichaceae</taxon>
        <taxon>Hassallia</taxon>
    </lineage>
</organism>
<dbReference type="AlphaFoldDB" id="A0A846H5W7"/>
<evidence type="ECO:0000256" key="9">
    <source>
        <dbReference type="ARBA" id="ARBA00022989"/>
    </source>
</evidence>